<name>A0A151GI52_DRECN</name>
<reference evidence="1 2" key="1">
    <citation type="journal article" date="2016" name="Sci. Rep.">
        <title>Insights into Adaptations to a Near-Obligate Nematode Endoparasitic Lifestyle from the Finished Genome of Drechmeria coniospora.</title>
        <authorList>
            <person name="Zhang L."/>
            <person name="Zhou Z."/>
            <person name="Guo Q."/>
            <person name="Fokkens L."/>
            <person name="Miskei M."/>
            <person name="Pocsi I."/>
            <person name="Zhang W."/>
            <person name="Chen M."/>
            <person name="Wang L."/>
            <person name="Sun Y."/>
            <person name="Donzelli B.G."/>
            <person name="Gibson D.M."/>
            <person name="Nelson D.R."/>
            <person name="Luo J.G."/>
            <person name="Rep M."/>
            <person name="Liu H."/>
            <person name="Yang S."/>
            <person name="Wang J."/>
            <person name="Krasnoff S.B."/>
            <person name="Xu Y."/>
            <person name="Molnar I."/>
            <person name="Lin M."/>
        </authorList>
    </citation>
    <scope>NUCLEOTIDE SEQUENCE [LARGE SCALE GENOMIC DNA]</scope>
    <source>
        <strain evidence="1 2">ARSEF 6962</strain>
    </source>
</reference>
<dbReference type="EMBL" id="LAYC01000002">
    <property type="protein sequence ID" value="KYK56768.1"/>
    <property type="molecule type" value="Genomic_DNA"/>
</dbReference>
<comment type="caution">
    <text evidence="1">The sequence shown here is derived from an EMBL/GenBank/DDBJ whole genome shotgun (WGS) entry which is preliminary data.</text>
</comment>
<evidence type="ECO:0000313" key="2">
    <source>
        <dbReference type="Proteomes" id="UP000076580"/>
    </source>
</evidence>
<sequence>MGSNGRFDTFGQPFMDELKGGRTRRESLMVCHAQSLARPPGSFRALFDLTPYPAATVAAGCMPGHSEKPTKLPQTRTNLLLSSLCHHHHIIHLFSCPLEDGPVDAKAMETIPLDTLLYVERAAFDKVRTQPIVSGATDATVNVTLPRWEGRESLCSMCMKQEPPSRQTLRWSTPSTRLEIHAAPPADCLRRCKRRTQQKAV</sequence>
<gene>
    <name evidence="1" type="ORF">DCS_03774</name>
</gene>
<protein>
    <submittedName>
        <fullName evidence="1">Uncharacterized protein</fullName>
    </submittedName>
</protein>
<proteinExistence type="predicted"/>
<dbReference type="RefSeq" id="XP_040656120.1">
    <property type="nucleotide sequence ID" value="XM_040801087.1"/>
</dbReference>
<evidence type="ECO:0000313" key="1">
    <source>
        <dbReference type="EMBL" id="KYK56768.1"/>
    </source>
</evidence>
<accession>A0A151GI52</accession>
<dbReference type="InParanoid" id="A0A151GI52"/>
<organism evidence="1 2">
    <name type="scientific">Drechmeria coniospora</name>
    <name type="common">Nematophagous fungus</name>
    <name type="synonym">Meria coniospora</name>
    <dbReference type="NCBI Taxonomy" id="98403"/>
    <lineage>
        <taxon>Eukaryota</taxon>
        <taxon>Fungi</taxon>
        <taxon>Dikarya</taxon>
        <taxon>Ascomycota</taxon>
        <taxon>Pezizomycotina</taxon>
        <taxon>Sordariomycetes</taxon>
        <taxon>Hypocreomycetidae</taxon>
        <taxon>Hypocreales</taxon>
        <taxon>Ophiocordycipitaceae</taxon>
        <taxon>Drechmeria</taxon>
    </lineage>
</organism>
<dbReference type="AlphaFoldDB" id="A0A151GI52"/>
<dbReference type="Proteomes" id="UP000076580">
    <property type="component" value="Chromosome 02"/>
</dbReference>
<keyword evidence="2" id="KW-1185">Reference proteome</keyword>
<dbReference type="GeneID" id="63716417"/>